<evidence type="ECO:0000259" key="5">
    <source>
        <dbReference type="PROSITE" id="PS50937"/>
    </source>
</evidence>
<evidence type="ECO:0000256" key="1">
    <source>
        <dbReference type="ARBA" id="ARBA00022491"/>
    </source>
</evidence>
<evidence type="ECO:0000256" key="2">
    <source>
        <dbReference type="ARBA" id="ARBA00023015"/>
    </source>
</evidence>
<gene>
    <name evidence="6" type="ORF">RY831_28370</name>
</gene>
<keyword evidence="1" id="KW-0678">Repressor</keyword>
<dbReference type="InterPro" id="IPR047057">
    <property type="entry name" value="MerR_fam"/>
</dbReference>
<dbReference type="PANTHER" id="PTHR30204">
    <property type="entry name" value="REDOX-CYCLING DRUG-SENSING TRANSCRIPTIONAL ACTIVATOR SOXR"/>
    <property type="match status" value="1"/>
</dbReference>
<evidence type="ECO:0000313" key="6">
    <source>
        <dbReference type="EMBL" id="MEC4723081.1"/>
    </source>
</evidence>
<dbReference type="Proteomes" id="UP001352263">
    <property type="component" value="Unassembled WGS sequence"/>
</dbReference>
<protein>
    <submittedName>
        <fullName evidence="6">MerR family transcriptional regulator</fullName>
    </submittedName>
</protein>
<proteinExistence type="predicted"/>
<keyword evidence="3" id="KW-0238">DNA-binding</keyword>
<organism evidence="6 7">
    <name type="scientific">Noviherbaspirillum album</name>
    <dbReference type="NCBI Taxonomy" id="3080276"/>
    <lineage>
        <taxon>Bacteria</taxon>
        <taxon>Pseudomonadati</taxon>
        <taxon>Pseudomonadota</taxon>
        <taxon>Betaproteobacteria</taxon>
        <taxon>Burkholderiales</taxon>
        <taxon>Oxalobacteraceae</taxon>
        <taxon>Noviherbaspirillum</taxon>
    </lineage>
</organism>
<dbReference type="PANTHER" id="PTHR30204:SF69">
    <property type="entry name" value="MERR-FAMILY TRANSCRIPTIONAL REGULATOR"/>
    <property type="match status" value="1"/>
</dbReference>
<evidence type="ECO:0000256" key="3">
    <source>
        <dbReference type="ARBA" id="ARBA00023125"/>
    </source>
</evidence>
<reference evidence="6 7" key="1">
    <citation type="submission" date="2023-10" db="EMBL/GenBank/DDBJ databases">
        <title>Noviherbaspirillum sp. CPCC 100848 genome assembly.</title>
        <authorList>
            <person name="Li X.Y."/>
            <person name="Fang X.M."/>
        </authorList>
    </citation>
    <scope>NUCLEOTIDE SEQUENCE [LARGE SCALE GENOMIC DNA]</scope>
    <source>
        <strain evidence="6 7">CPCC 100848</strain>
    </source>
</reference>
<dbReference type="EMBL" id="JAWIIV010000043">
    <property type="protein sequence ID" value="MEC4723081.1"/>
    <property type="molecule type" value="Genomic_DNA"/>
</dbReference>
<dbReference type="Gene3D" id="1.10.1660.10">
    <property type="match status" value="1"/>
</dbReference>
<keyword evidence="4" id="KW-0804">Transcription</keyword>
<dbReference type="SUPFAM" id="SSF46955">
    <property type="entry name" value="Putative DNA-binding domain"/>
    <property type="match status" value="1"/>
</dbReference>
<dbReference type="PROSITE" id="PS50937">
    <property type="entry name" value="HTH_MERR_2"/>
    <property type="match status" value="1"/>
</dbReference>
<dbReference type="RefSeq" id="WP_326509704.1">
    <property type="nucleotide sequence ID" value="NZ_JAWIIV010000043.1"/>
</dbReference>
<sequence>MKKSVSTEENTPASEDGRAAYRSGVAARLAGLSAETLRVWERRYDLSDTERSTSGQRLYSAEQVRRLGMLKQLVDQGHAIGVLARLSIEQLQELAGPRDGELQAAGPLRVAVIGEGLARRIAAGGREGAGLEVQCSCARLEHAASLPRDADVELLLVELSELDESALPMIASAREACAAAAVVVLYRFCASATIRALREQNCLVARVPAELGELALLCRAALAGERLPPLERTDVPEVRFNEDFLSSITATGNQLACECPRHLADLLLMVGSFERYSAQCASRNEDDAQLHQELRNAAGRARAILETAMERLARAEGLPLPGLPQGM</sequence>
<dbReference type="InterPro" id="IPR009061">
    <property type="entry name" value="DNA-bd_dom_put_sf"/>
</dbReference>
<dbReference type="Pfam" id="PF13411">
    <property type="entry name" value="MerR_1"/>
    <property type="match status" value="1"/>
</dbReference>
<keyword evidence="7" id="KW-1185">Reference proteome</keyword>
<keyword evidence="2" id="KW-0805">Transcription regulation</keyword>
<feature type="domain" description="HTH merR-type" evidence="5">
    <location>
        <begin position="20"/>
        <end position="89"/>
    </location>
</feature>
<name>A0ABU6JHY5_9BURK</name>
<comment type="caution">
    <text evidence="6">The sequence shown here is derived from an EMBL/GenBank/DDBJ whole genome shotgun (WGS) entry which is preliminary data.</text>
</comment>
<evidence type="ECO:0000256" key="4">
    <source>
        <dbReference type="ARBA" id="ARBA00023163"/>
    </source>
</evidence>
<dbReference type="SMART" id="SM00422">
    <property type="entry name" value="HTH_MERR"/>
    <property type="match status" value="1"/>
</dbReference>
<dbReference type="InterPro" id="IPR000551">
    <property type="entry name" value="MerR-type_HTH_dom"/>
</dbReference>
<accession>A0ABU6JHY5</accession>
<evidence type="ECO:0000313" key="7">
    <source>
        <dbReference type="Proteomes" id="UP001352263"/>
    </source>
</evidence>